<dbReference type="SMART" id="SM00382">
    <property type="entry name" value="AAA"/>
    <property type="match status" value="1"/>
</dbReference>
<dbReference type="PROSITE" id="PS50893">
    <property type="entry name" value="ABC_TRANSPORTER_2"/>
    <property type="match status" value="1"/>
</dbReference>
<evidence type="ECO:0000256" key="4">
    <source>
        <dbReference type="ARBA" id="ARBA00022741"/>
    </source>
</evidence>
<dbReference type="InterPro" id="IPR003439">
    <property type="entry name" value="ABC_transporter-like_ATP-bd"/>
</dbReference>
<evidence type="ECO:0000256" key="2">
    <source>
        <dbReference type="ARBA" id="ARBA00022448"/>
    </source>
</evidence>
<evidence type="ECO:0000313" key="8">
    <source>
        <dbReference type="EMBL" id="GGH74519.1"/>
    </source>
</evidence>
<evidence type="ECO:0000313" key="9">
    <source>
        <dbReference type="Proteomes" id="UP000605427"/>
    </source>
</evidence>
<dbReference type="Pfam" id="PF00005">
    <property type="entry name" value="ABC_tran"/>
    <property type="match status" value="1"/>
</dbReference>
<proteinExistence type="predicted"/>
<reference evidence="9" key="1">
    <citation type="journal article" date="2019" name="Int. J. Syst. Evol. Microbiol.">
        <title>The Global Catalogue of Microorganisms (GCM) 10K type strain sequencing project: providing services to taxonomists for standard genome sequencing and annotation.</title>
        <authorList>
            <consortium name="The Broad Institute Genomics Platform"/>
            <consortium name="The Broad Institute Genome Sequencing Center for Infectious Disease"/>
            <person name="Wu L."/>
            <person name="Ma J."/>
        </authorList>
    </citation>
    <scope>NUCLEOTIDE SEQUENCE [LARGE SCALE GENOMIC DNA]</scope>
    <source>
        <strain evidence="9">CCM 8702</strain>
    </source>
</reference>
<dbReference type="SUPFAM" id="SSF52540">
    <property type="entry name" value="P-loop containing nucleoside triphosphate hydrolases"/>
    <property type="match status" value="1"/>
</dbReference>
<dbReference type="PANTHER" id="PTHR43166">
    <property type="entry name" value="AMINO ACID IMPORT ATP-BINDING PROTEIN"/>
    <property type="match status" value="1"/>
</dbReference>
<dbReference type="InterPro" id="IPR050086">
    <property type="entry name" value="MetN_ABC_transporter-like"/>
</dbReference>
<comment type="subcellular location">
    <subcellularLocation>
        <location evidence="1">Cell membrane</location>
        <topology evidence="1">Peripheral membrane protein</topology>
    </subcellularLocation>
</comment>
<dbReference type="InterPro" id="IPR003593">
    <property type="entry name" value="AAA+_ATPase"/>
</dbReference>
<dbReference type="RefSeq" id="WP_172247151.1">
    <property type="nucleotide sequence ID" value="NZ_BMDD01000001.1"/>
</dbReference>
<evidence type="ECO:0000256" key="1">
    <source>
        <dbReference type="ARBA" id="ARBA00004202"/>
    </source>
</evidence>
<keyword evidence="6" id="KW-0472">Membrane</keyword>
<evidence type="ECO:0000256" key="5">
    <source>
        <dbReference type="ARBA" id="ARBA00022840"/>
    </source>
</evidence>
<dbReference type="GO" id="GO:0005524">
    <property type="term" value="F:ATP binding"/>
    <property type="evidence" value="ECO:0007669"/>
    <property type="project" value="UniProtKB-KW"/>
</dbReference>
<comment type="caution">
    <text evidence="8">The sequence shown here is derived from an EMBL/GenBank/DDBJ whole genome shotgun (WGS) entry which is preliminary data.</text>
</comment>
<dbReference type="EMBL" id="BMDD01000001">
    <property type="protein sequence ID" value="GGH74519.1"/>
    <property type="molecule type" value="Genomic_DNA"/>
</dbReference>
<feature type="domain" description="ABC transporter" evidence="7">
    <location>
        <begin position="2"/>
        <end position="239"/>
    </location>
</feature>
<gene>
    <name evidence="8" type="ORF">GCM10007362_14700</name>
</gene>
<organism evidence="8 9">
    <name type="scientific">Saccharibacillus endophyticus</name>
    <dbReference type="NCBI Taxonomy" id="2060666"/>
    <lineage>
        <taxon>Bacteria</taxon>
        <taxon>Bacillati</taxon>
        <taxon>Bacillota</taxon>
        <taxon>Bacilli</taxon>
        <taxon>Bacillales</taxon>
        <taxon>Paenibacillaceae</taxon>
        <taxon>Saccharibacillus</taxon>
    </lineage>
</organism>
<dbReference type="CDD" id="cd03262">
    <property type="entry name" value="ABC_HisP_GlnQ"/>
    <property type="match status" value="1"/>
</dbReference>
<protein>
    <submittedName>
        <fullName evidence="8">Phosphate ABC transporter ATP-binding protein</fullName>
    </submittedName>
</protein>
<sequence>MIALSHISKAFGRNQVLQDISLNVNRGEVVVILGPSGSGKTTLLRCVNYLEKPGSGQIAVGDFQVDCSRARRGDVLQLRRKTAMVFQQYNLFRHKTALENVMEALLVVKKLPAAEARKRSIALLEKVGLGAKLDEYPSRLSGGQQQRVGIARALALEPEVILFDEPTSALDPELVGEVLEVIRAIAREGITMIVVTHEMGFARDVANRVVFMDGGVIVEEGTPDEVFQHPKEERTKQFLRRITPEANYSI</sequence>
<evidence type="ECO:0000259" key="7">
    <source>
        <dbReference type="PROSITE" id="PS50893"/>
    </source>
</evidence>
<dbReference type="PROSITE" id="PS00211">
    <property type="entry name" value="ABC_TRANSPORTER_1"/>
    <property type="match status" value="1"/>
</dbReference>
<dbReference type="InterPro" id="IPR027417">
    <property type="entry name" value="P-loop_NTPase"/>
</dbReference>
<dbReference type="Gene3D" id="3.40.50.300">
    <property type="entry name" value="P-loop containing nucleotide triphosphate hydrolases"/>
    <property type="match status" value="1"/>
</dbReference>
<keyword evidence="2" id="KW-0813">Transport</keyword>
<evidence type="ECO:0000256" key="6">
    <source>
        <dbReference type="ARBA" id="ARBA00023136"/>
    </source>
</evidence>
<dbReference type="InterPro" id="IPR017871">
    <property type="entry name" value="ABC_transporter-like_CS"/>
</dbReference>
<dbReference type="PIRSF" id="PIRSF039085">
    <property type="entry name" value="ABC_ATPase_HisP"/>
    <property type="match status" value="1"/>
</dbReference>
<keyword evidence="5 8" id="KW-0067">ATP-binding</keyword>
<keyword evidence="3" id="KW-1003">Cell membrane</keyword>
<evidence type="ECO:0000256" key="3">
    <source>
        <dbReference type="ARBA" id="ARBA00022475"/>
    </source>
</evidence>
<dbReference type="InterPro" id="IPR030679">
    <property type="entry name" value="ABC_ATPase_HisP-typ"/>
</dbReference>
<keyword evidence="4" id="KW-0547">Nucleotide-binding</keyword>
<keyword evidence="9" id="KW-1185">Reference proteome</keyword>
<dbReference type="PANTHER" id="PTHR43166:SF35">
    <property type="entry name" value="L-CYSTINE IMPORT ATP-BINDING PROTEIN TCYN"/>
    <property type="match status" value="1"/>
</dbReference>
<dbReference type="Proteomes" id="UP000605427">
    <property type="component" value="Unassembled WGS sequence"/>
</dbReference>
<accession>A0ABQ1ZSH7</accession>
<name>A0ABQ1ZSH7_9BACL</name>